<proteinExistence type="predicted"/>
<feature type="signal peptide" evidence="1">
    <location>
        <begin position="1"/>
        <end position="29"/>
    </location>
</feature>
<dbReference type="GO" id="GO:0004534">
    <property type="term" value="F:5'-3' RNA exonuclease activity"/>
    <property type="evidence" value="ECO:0007669"/>
    <property type="project" value="TreeGrafter"/>
</dbReference>
<keyword evidence="3" id="KW-1185">Reference proteome</keyword>
<dbReference type="SUPFAM" id="SSF89550">
    <property type="entry name" value="PHP domain-like"/>
    <property type="match status" value="1"/>
</dbReference>
<dbReference type="InterPro" id="IPR052018">
    <property type="entry name" value="PHP_domain"/>
</dbReference>
<name>A0A0S7BLY3_9CHLR</name>
<evidence type="ECO:0000313" key="2">
    <source>
        <dbReference type="EMBL" id="GAP14961.1"/>
    </source>
</evidence>
<reference evidence="2" key="1">
    <citation type="submission" date="2015-07" db="EMBL/GenBank/DDBJ databases">
        <title>Draft Genome Sequences of Anaerolinea thermolimosa IMO-1, Bellilinea caldifistulae GOMI-1, Leptolinea tardivitalis YMTK-2, Levilinea saccharolytica KIBI-1,Longilinea arvoryzae KOME-1, Previously Described as Members of the Anaerolineaceae (Chloroflexi).</title>
        <authorList>
            <person name="Sekiguchi Y."/>
            <person name="Ohashi A."/>
            <person name="Matsuura N."/>
            <person name="Tourlousse M.D."/>
        </authorList>
    </citation>
    <scope>NUCLEOTIDE SEQUENCE [LARGE SCALE GENOMIC DNA]</scope>
    <source>
        <strain evidence="2">KOME-1</strain>
    </source>
</reference>
<dbReference type="PROSITE" id="PS51257">
    <property type="entry name" value="PROKAR_LIPOPROTEIN"/>
    <property type="match status" value="1"/>
</dbReference>
<dbReference type="PANTHER" id="PTHR42924">
    <property type="entry name" value="EXONUCLEASE"/>
    <property type="match status" value="1"/>
</dbReference>
<feature type="chain" id="PRO_5006633026" evidence="1">
    <location>
        <begin position="30"/>
        <end position="517"/>
    </location>
</feature>
<sequence>MVKNHRSFFYFFILAIFLITLGLSSCNSAAPAEKAGVAETETTEQELGSVRGKVLTDSGEMVTAGIIVEDQDGNTFRTTTNAQSGYNLLLPPGSYTLYFTRGFEYSVVTKKITVESFKKYYLQDVRLIQLFDSYAQGWIASDLHQHTYYSDGADSVASQLLGNISNGLYIGFLTDHNTAYGLAEWVQGNRLVANIDKAGVQRFYHAFEGVEETTEFGHFQSLGVGQTFDTYEIKMTEYQRAQSQAEKDVVLKDMIGYIADTIQRSGGVVQINHPYSSSTMGFNYWDIADKFDTVEIWNGYFVPGDGRYIGDTLGYADQNYSAKLKWFDLLNNIRNGGKFLAATGGTDNHDSTSPYKRDPKLVSYNINNIKDFKITNMVDYQAAFEMNGRYNGNPTTYLHIPGDITLDSVQNAIRNGNSFISNGPILIADVNGKSYGETVELNGAGSVSLNLKAFARDGFESIRIVKNGEVIKTIDAITGSNYEAVVKLDDLKRGDWIVLEAMGVSTYYCITNPIFFE</sequence>
<protein>
    <submittedName>
        <fullName evidence="2">Uncharacterized protein</fullName>
    </submittedName>
</protein>
<dbReference type="Proteomes" id="UP000055060">
    <property type="component" value="Unassembled WGS sequence"/>
</dbReference>
<evidence type="ECO:0000313" key="3">
    <source>
        <dbReference type="Proteomes" id="UP000055060"/>
    </source>
</evidence>
<dbReference type="AlphaFoldDB" id="A0A0S7BLY3"/>
<dbReference type="Gene3D" id="3.20.20.140">
    <property type="entry name" value="Metal-dependent hydrolases"/>
    <property type="match status" value="1"/>
</dbReference>
<dbReference type="STRING" id="360412.LARV_02741"/>
<dbReference type="InterPro" id="IPR016195">
    <property type="entry name" value="Pol/histidinol_Pase-like"/>
</dbReference>
<dbReference type="PANTHER" id="PTHR42924:SF3">
    <property type="entry name" value="POLYMERASE_HISTIDINOL PHOSPHATASE N-TERMINAL DOMAIN-CONTAINING PROTEIN"/>
    <property type="match status" value="1"/>
</dbReference>
<organism evidence="2">
    <name type="scientific">Longilinea arvoryzae</name>
    <dbReference type="NCBI Taxonomy" id="360412"/>
    <lineage>
        <taxon>Bacteria</taxon>
        <taxon>Bacillati</taxon>
        <taxon>Chloroflexota</taxon>
        <taxon>Anaerolineae</taxon>
        <taxon>Anaerolineales</taxon>
        <taxon>Anaerolineaceae</taxon>
        <taxon>Longilinea</taxon>
    </lineage>
</organism>
<dbReference type="NCBIfam" id="NF038032">
    <property type="entry name" value="CehA_McbA_metalo"/>
    <property type="match status" value="1"/>
</dbReference>
<dbReference type="EMBL" id="DF967972">
    <property type="protein sequence ID" value="GAP14961.1"/>
    <property type="molecule type" value="Genomic_DNA"/>
</dbReference>
<dbReference type="GO" id="GO:0035312">
    <property type="term" value="F:5'-3' DNA exonuclease activity"/>
    <property type="evidence" value="ECO:0007669"/>
    <property type="project" value="TreeGrafter"/>
</dbReference>
<gene>
    <name evidence="2" type="ORF">LARV_02741</name>
</gene>
<dbReference type="Gene3D" id="2.60.40.1120">
    <property type="entry name" value="Carboxypeptidase-like, regulatory domain"/>
    <property type="match status" value="1"/>
</dbReference>
<accession>A0A0S7BLY3</accession>
<dbReference type="SUPFAM" id="SSF49452">
    <property type="entry name" value="Starch-binding domain-like"/>
    <property type="match status" value="1"/>
</dbReference>
<evidence type="ECO:0000256" key="1">
    <source>
        <dbReference type="SAM" id="SignalP"/>
    </source>
</evidence>
<dbReference type="InterPro" id="IPR013784">
    <property type="entry name" value="Carb-bd-like_fold"/>
</dbReference>
<keyword evidence="1" id="KW-0732">Signal</keyword>
<dbReference type="GO" id="GO:0030246">
    <property type="term" value="F:carbohydrate binding"/>
    <property type="evidence" value="ECO:0007669"/>
    <property type="project" value="InterPro"/>
</dbReference>